<reference evidence="2 3" key="1">
    <citation type="submission" date="2022-06" db="EMBL/GenBank/DDBJ databases">
        <title>Halogeometricum sp. a new haloarchaeum isolate from saline soil.</title>
        <authorList>
            <person name="Strakova D."/>
            <person name="Galisteo C."/>
            <person name="Sanchez-Porro C."/>
            <person name="Ventosa A."/>
        </authorList>
    </citation>
    <scope>NUCLEOTIDE SEQUENCE [LARGE SCALE GENOMIC DNA]</scope>
    <source>
        <strain evidence="3">S3BR25-2</strain>
    </source>
</reference>
<keyword evidence="3" id="KW-1185">Reference proteome</keyword>
<dbReference type="Gene3D" id="3.90.550.10">
    <property type="entry name" value="Spore Coat Polysaccharide Biosynthesis Protein SpsA, Chain A"/>
    <property type="match status" value="1"/>
</dbReference>
<protein>
    <submittedName>
        <fullName evidence="2">Nucleotidyltransferase family protein</fullName>
    </submittedName>
</protein>
<name>A0ABU2G3E3_9EURY</name>
<dbReference type="PANTHER" id="PTHR43777:SF1">
    <property type="entry name" value="MOLYBDENUM COFACTOR CYTIDYLYLTRANSFERASE"/>
    <property type="match status" value="1"/>
</dbReference>
<organism evidence="2 3">
    <name type="scientific">Halogeometricum luteum</name>
    <dbReference type="NCBI Taxonomy" id="2950537"/>
    <lineage>
        <taxon>Archaea</taxon>
        <taxon>Methanobacteriati</taxon>
        <taxon>Methanobacteriota</taxon>
        <taxon>Stenosarchaea group</taxon>
        <taxon>Halobacteria</taxon>
        <taxon>Halobacteriales</taxon>
        <taxon>Haloferacaceae</taxon>
        <taxon>Halogeometricum</taxon>
    </lineage>
</organism>
<dbReference type="EMBL" id="JAMQOQ010000003">
    <property type="protein sequence ID" value="MDS0295307.1"/>
    <property type="molecule type" value="Genomic_DNA"/>
</dbReference>
<dbReference type="Proteomes" id="UP001254813">
    <property type="component" value="Unassembled WGS sequence"/>
</dbReference>
<comment type="caution">
    <text evidence="2">The sequence shown here is derived from an EMBL/GenBank/DDBJ whole genome shotgun (WGS) entry which is preliminary data.</text>
</comment>
<dbReference type="InterPro" id="IPR029044">
    <property type="entry name" value="Nucleotide-diphossugar_trans"/>
</dbReference>
<feature type="domain" description="MobA-like NTP transferase" evidence="1">
    <location>
        <begin position="9"/>
        <end position="171"/>
    </location>
</feature>
<dbReference type="RefSeq" id="WP_310929179.1">
    <property type="nucleotide sequence ID" value="NZ_JAMQOQ010000003.1"/>
</dbReference>
<dbReference type="PANTHER" id="PTHR43777">
    <property type="entry name" value="MOLYBDENUM COFACTOR CYTIDYLYLTRANSFERASE"/>
    <property type="match status" value="1"/>
</dbReference>
<dbReference type="SUPFAM" id="SSF53448">
    <property type="entry name" value="Nucleotide-diphospho-sugar transferases"/>
    <property type="match status" value="1"/>
</dbReference>
<dbReference type="CDD" id="cd04182">
    <property type="entry name" value="GT_2_like_f"/>
    <property type="match status" value="1"/>
</dbReference>
<dbReference type="Pfam" id="PF12804">
    <property type="entry name" value="NTP_transf_3"/>
    <property type="match status" value="1"/>
</dbReference>
<gene>
    <name evidence="2" type="ORF">NDI79_14105</name>
</gene>
<proteinExistence type="predicted"/>
<dbReference type="InterPro" id="IPR025877">
    <property type="entry name" value="MobA-like_NTP_Trfase"/>
</dbReference>
<accession>A0ABU2G3E3</accession>
<evidence type="ECO:0000313" key="3">
    <source>
        <dbReference type="Proteomes" id="UP001254813"/>
    </source>
</evidence>
<sequence>MRETGSVGGVVLAAGRSTRFGEANKLLEPLRGTPLVSHVARTAVDSSLCEAVVVVGHESAAVTDAVDSFDLPTRYNDAYAEGQSTSVRLGVEFARKADWEAVVFLLGDMPFVHSGTVDQLLDEYRTGDGSIVAPRYDGKRGNPVLFDRQHFDALADVDGDRGGRELVMEHDGTRFVDVEDPGVLRDVDSESDLERDTTEH</sequence>
<evidence type="ECO:0000259" key="1">
    <source>
        <dbReference type="Pfam" id="PF12804"/>
    </source>
</evidence>
<evidence type="ECO:0000313" key="2">
    <source>
        <dbReference type="EMBL" id="MDS0295307.1"/>
    </source>
</evidence>